<organism evidence="1 2">
    <name type="scientific">Neoroseomonas lacus</name>
    <dbReference type="NCBI Taxonomy" id="287609"/>
    <lineage>
        <taxon>Bacteria</taxon>
        <taxon>Pseudomonadati</taxon>
        <taxon>Pseudomonadota</taxon>
        <taxon>Alphaproteobacteria</taxon>
        <taxon>Acetobacterales</taxon>
        <taxon>Acetobacteraceae</taxon>
        <taxon>Neoroseomonas</taxon>
    </lineage>
</organism>
<dbReference type="InterPro" id="IPR016138">
    <property type="entry name" value="Ribosome_inactivat_prot_sub1"/>
</dbReference>
<proteinExistence type="predicted"/>
<accession>A0A917K7Z5</accession>
<dbReference type="InterPro" id="IPR001574">
    <property type="entry name" value="Ribosome_inactivat_prot"/>
</dbReference>
<dbReference type="Gene3D" id="3.40.420.10">
    <property type="entry name" value="Ricin (A subunit), domain 1"/>
    <property type="match status" value="1"/>
</dbReference>
<dbReference type="InterPro" id="IPR036041">
    <property type="entry name" value="Ribosome-inact_prot_sf"/>
</dbReference>
<evidence type="ECO:0000313" key="2">
    <source>
        <dbReference type="Proteomes" id="UP000661507"/>
    </source>
</evidence>
<protein>
    <submittedName>
        <fullName evidence="1">Uncharacterized protein</fullName>
    </submittedName>
</protein>
<reference evidence="1" key="2">
    <citation type="submission" date="2020-09" db="EMBL/GenBank/DDBJ databases">
        <authorList>
            <person name="Sun Q."/>
            <person name="Zhou Y."/>
        </authorList>
    </citation>
    <scope>NUCLEOTIDE SEQUENCE</scope>
    <source>
        <strain evidence="1">CGMCC 1.3617</strain>
    </source>
</reference>
<evidence type="ECO:0000313" key="1">
    <source>
        <dbReference type="EMBL" id="GGJ01529.1"/>
    </source>
</evidence>
<dbReference type="Proteomes" id="UP000661507">
    <property type="component" value="Unassembled WGS sequence"/>
</dbReference>
<gene>
    <name evidence="1" type="ORF">GCM10011320_05490</name>
</gene>
<dbReference type="Pfam" id="PF00161">
    <property type="entry name" value="RIP"/>
    <property type="match status" value="1"/>
</dbReference>
<dbReference type="EMBL" id="BMKW01000001">
    <property type="protein sequence ID" value="GGJ01529.1"/>
    <property type="molecule type" value="Genomic_DNA"/>
</dbReference>
<comment type="caution">
    <text evidence="1">The sequence shown here is derived from an EMBL/GenBank/DDBJ whole genome shotgun (WGS) entry which is preliminary data.</text>
</comment>
<keyword evidence="2" id="KW-1185">Reference proteome</keyword>
<dbReference type="GO" id="GO:0017148">
    <property type="term" value="P:negative regulation of translation"/>
    <property type="evidence" value="ECO:0007669"/>
    <property type="project" value="InterPro"/>
</dbReference>
<sequence>MSGNIALLNQPGDFRSWVQLSPYLYPFCLRELRYRIGLARDGVEVIEVWAPINAPRVAVAIDRRSLYLFGLRALPDGPWYCFRDYARPADPPGAPVVEIDEELNYARLLGAAPSAIAMTPVQLLTLASDFGRARASPRQLQALAALMFLVPEALRFDSVMLAAMRYFDQGFLPVAELLETVQNWAGATADEHDNVLMPHLG</sequence>
<dbReference type="RefSeq" id="WP_188965363.1">
    <property type="nucleotide sequence ID" value="NZ_BMKW01000001.1"/>
</dbReference>
<reference evidence="1" key="1">
    <citation type="journal article" date="2014" name="Int. J. Syst. Evol. Microbiol.">
        <title>Complete genome sequence of Corynebacterium casei LMG S-19264T (=DSM 44701T), isolated from a smear-ripened cheese.</title>
        <authorList>
            <consortium name="US DOE Joint Genome Institute (JGI-PGF)"/>
            <person name="Walter F."/>
            <person name="Albersmeier A."/>
            <person name="Kalinowski J."/>
            <person name="Ruckert C."/>
        </authorList>
    </citation>
    <scope>NUCLEOTIDE SEQUENCE</scope>
    <source>
        <strain evidence="1">CGMCC 1.3617</strain>
    </source>
</reference>
<name>A0A917K7Z5_9PROT</name>
<dbReference type="SUPFAM" id="SSF56371">
    <property type="entry name" value="Ribosome inactivating proteins (RIP)"/>
    <property type="match status" value="1"/>
</dbReference>
<dbReference type="AlphaFoldDB" id="A0A917K7Z5"/>
<dbReference type="GO" id="GO:0030598">
    <property type="term" value="F:rRNA N-glycosylase activity"/>
    <property type="evidence" value="ECO:0007669"/>
    <property type="project" value="InterPro"/>
</dbReference>